<feature type="transmembrane region" description="Helical" evidence="6">
    <location>
        <begin position="329"/>
        <end position="350"/>
    </location>
</feature>
<organism evidence="8 9">
    <name type="scientific">Bosea eneae</name>
    <dbReference type="NCBI Taxonomy" id="151454"/>
    <lineage>
        <taxon>Bacteria</taxon>
        <taxon>Pseudomonadati</taxon>
        <taxon>Pseudomonadota</taxon>
        <taxon>Alphaproteobacteria</taxon>
        <taxon>Hyphomicrobiales</taxon>
        <taxon>Boseaceae</taxon>
        <taxon>Bosea</taxon>
    </lineage>
</organism>
<feature type="transmembrane region" description="Helical" evidence="6">
    <location>
        <begin position="197"/>
        <end position="220"/>
    </location>
</feature>
<gene>
    <name evidence="8" type="ORF">ACFPOB_16065</name>
</gene>
<sequence length="401" mass="41840">MIIFFALLPAYVLSIFYRSFLSVIAAPVMGDLRIGPAEFGMLGAAWFMAFALAQFPVGWALDRLGPRRTVAVTMAVGSVGAFLFAQAGSANTATAAMALVGIGCSPIFMSSLYLFARTQAPARFGLLTSIFIGLGSLGNLVGAAPLALAAQAYGWRPTMLAFAAAFLLATVLAAALVRDPPVVTDATGKHQGLLQGLRSIVAIGPLWLLAPITLVGYAIIATARGLWIAPYMTQVHGLDGIAAGHATLGMATTMIVGAFVYGGLQKRARRSKALVAWGTVVTGIGFCLLALFGERSMLGAAALFALVGATGFTYAILMAHAREFFPAHLVGRGMTFVNFLFIAGAGLIQWGSGWFVAAQRAAGQSAATAFANMHWGFAALLLISTAIYLLTPEAKPRPETA</sequence>
<dbReference type="InterPro" id="IPR020846">
    <property type="entry name" value="MFS_dom"/>
</dbReference>
<evidence type="ECO:0000256" key="3">
    <source>
        <dbReference type="ARBA" id="ARBA00022692"/>
    </source>
</evidence>
<feature type="transmembrane region" description="Helical" evidence="6">
    <location>
        <begin position="370"/>
        <end position="390"/>
    </location>
</feature>
<dbReference type="PANTHER" id="PTHR23501:SF191">
    <property type="entry name" value="VACUOLAR BASIC AMINO ACID TRANSPORTER 4"/>
    <property type="match status" value="1"/>
</dbReference>
<proteinExistence type="predicted"/>
<dbReference type="RefSeq" id="WP_377799417.1">
    <property type="nucleotide sequence ID" value="NZ_JBHSLW010000025.1"/>
</dbReference>
<dbReference type="Proteomes" id="UP001596053">
    <property type="component" value="Unassembled WGS sequence"/>
</dbReference>
<evidence type="ECO:0000256" key="6">
    <source>
        <dbReference type="SAM" id="Phobius"/>
    </source>
</evidence>
<dbReference type="PANTHER" id="PTHR23501">
    <property type="entry name" value="MAJOR FACILITATOR SUPERFAMILY"/>
    <property type="match status" value="1"/>
</dbReference>
<keyword evidence="5 6" id="KW-0472">Membrane</keyword>
<evidence type="ECO:0000256" key="1">
    <source>
        <dbReference type="ARBA" id="ARBA00004127"/>
    </source>
</evidence>
<feature type="transmembrane region" description="Helical" evidence="6">
    <location>
        <begin position="68"/>
        <end position="87"/>
    </location>
</feature>
<evidence type="ECO:0000313" key="9">
    <source>
        <dbReference type="Proteomes" id="UP001596053"/>
    </source>
</evidence>
<dbReference type="InterPro" id="IPR036259">
    <property type="entry name" value="MFS_trans_sf"/>
</dbReference>
<keyword evidence="4 6" id="KW-1133">Transmembrane helix</keyword>
<dbReference type="PROSITE" id="PS50850">
    <property type="entry name" value="MFS"/>
    <property type="match status" value="1"/>
</dbReference>
<dbReference type="EMBL" id="JBHSLW010000025">
    <property type="protein sequence ID" value="MFC5421073.1"/>
    <property type="molecule type" value="Genomic_DNA"/>
</dbReference>
<evidence type="ECO:0000256" key="5">
    <source>
        <dbReference type="ARBA" id="ARBA00023136"/>
    </source>
</evidence>
<comment type="subcellular location">
    <subcellularLocation>
        <location evidence="1">Endomembrane system</location>
        <topology evidence="1">Multi-pass membrane protein</topology>
    </subcellularLocation>
</comment>
<reference evidence="9" key="1">
    <citation type="journal article" date="2019" name="Int. J. Syst. Evol. Microbiol.">
        <title>The Global Catalogue of Microorganisms (GCM) 10K type strain sequencing project: providing services to taxonomists for standard genome sequencing and annotation.</title>
        <authorList>
            <consortium name="The Broad Institute Genomics Platform"/>
            <consortium name="The Broad Institute Genome Sequencing Center for Infectious Disease"/>
            <person name="Wu L."/>
            <person name="Ma J."/>
        </authorList>
    </citation>
    <scope>NUCLEOTIDE SEQUENCE [LARGE SCALE GENOMIC DNA]</scope>
    <source>
        <strain evidence="9">NCAIM B.01391</strain>
    </source>
</reference>
<evidence type="ECO:0000259" key="7">
    <source>
        <dbReference type="PROSITE" id="PS50850"/>
    </source>
</evidence>
<dbReference type="SUPFAM" id="SSF103473">
    <property type="entry name" value="MFS general substrate transporter"/>
    <property type="match status" value="1"/>
</dbReference>
<evidence type="ECO:0000313" key="8">
    <source>
        <dbReference type="EMBL" id="MFC5421073.1"/>
    </source>
</evidence>
<dbReference type="InterPro" id="IPR011701">
    <property type="entry name" value="MFS"/>
</dbReference>
<evidence type="ECO:0000256" key="2">
    <source>
        <dbReference type="ARBA" id="ARBA00022448"/>
    </source>
</evidence>
<dbReference type="Gene3D" id="1.20.1250.20">
    <property type="entry name" value="MFS general substrate transporter like domains"/>
    <property type="match status" value="2"/>
</dbReference>
<feature type="transmembrane region" description="Helical" evidence="6">
    <location>
        <begin position="159"/>
        <end position="177"/>
    </location>
</feature>
<feature type="transmembrane region" description="Helical" evidence="6">
    <location>
        <begin position="273"/>
        <end position="292"/>
    </location>
</feature>
<keyword evidence="2" id="KW-0813">Transport</keyword>
<accession>A0ABW0IVB1</accession>
<keyword evidence="3 6" id="KW-0812">Transmembrane</keyword>
<keyword evidence="9" id="KW-1185">Reference proteome</keyword>
<evidence type="ECO:0000256" key="4">
    <source>
        <dbReference type="ARBA" id="ARBA00022989"/>
    </source>
</evidence>
<feature type="transmembrane region" description="Helical" evidence="6">
    <location>
        <begin position="298"/>
        <end position="317"/>
    </location>
</feature>
<dbReference type="Pfam" id="PF07690">
    <property type="entry name" value="MFS_1"/>
    <property type="match status" value="1"/>
</dbReference>
<comment type="caution">
    <text evidence="8">The sequence shown here is derived from an EMBL/GenBank/DDBJ whole genome shotgun (WGS) entry which is preliminary data.</text>
</comment>
<feature type="transmembrane region" description="Helical" evidence="6">
    <location>
        <begin position="93"/>
        <end position="115"/>
    </location>
</feature>
<feature type="transmembrane region" description="Helical" evidence="6">
    <location>
        <begin position="41"/>
        <end position="61"/>
    </location>
</feature>
<name>A0ABW0IVB1_9HYPH</name>
<feature type="transmembrane region" description="Helical" evidence="6">
    <location>
        <begin position="127"/>
        <end position="153"/>
    </location>
</feature>
<protein>
    <submittedName>
        <fullName evidence="8">MFS transporter</fullName>
    </submittedName>
</protein>
<feature type="transmembrane region" description="Helical" evidence="6">
    <location>
        <begin position="240"/>
        <end position="261"/>
    </location>
</feature>
<feature type="domain" description="Major facilitator superfamily (MFS) profile" evidence="7">
    <location>
        <begin position="1"/>
        <end position="396"/>
    </location>
</feature>